<gene>
    <name evidence="1" type="ORF">SCULI_v1c03840</name>
</gene>
<proteinExistence type="predicted"/>
<dbReference type="OrthoDB" id="388066at2"/>
<keyword evidence="2" id="KW-1185">Reference proteome</keyword>
<sequence>MLYTASDAIDLVYRIIGKTSSLLVDSSTQEDKKSKIAFDIKEFYRFVIKSKIKTEIELVNAFDAFNWTFVEASHDVEILKTMKDFVIEFFLIDEDYNYFLDVNHINEELNKIYDKSLDNTFIEDKSTIEWHKTVKMIESRFLTWIQNKNLKQNLELKDRLLTILEAMNEKEEINYDHKYGLLINTFDRLKEYVDDYAAGKIEKTAENVELYDKYLASMKAINILPTGVKIKDYLNHEQMVLQVKKLPDDASLWEFDFTSELLIRIFLASLTNSLVTSDTMSIWNAKIEMLRSNGGWEIDLKKDSVRNLYIALTQSQEKIKELIAFNGKKVNNEMIDVASKLIKKYTSLIEKESFMSIDHKTAFEMPNCSIIKTYLMYIGKLIKYHETGISDTFITHPGDAVGDFDINRADSLLNFENVNSIIRALQELDSEIKDYPQEVFQKTIQFLEDMGNII</sequence>
<dbReference type="PATRIC" id="fig|1276246.3.peg.383"/>
<evidence type="ECO:0000313" key="1">
    <source>
        <dbReference type="EMBL" id="AHI52725.1"/>
    </source>
</evidence>
<dbReference type="STRING" id="1276246.SCULI_v1c03840"/>
<dbReference type="EMBL" id="CP006681">
    <property type="protein sequence ID" value="AHI52725.1"/>
    <property type="molecule type" value="Genomic_DNA"/>
</dbReference>
<dbReference type="RefSeq" id="WP_025362964.1">
    <property type="nucleotide sequence ID" value="NZ_CP006681.1"/>
</dbReference>
<dbReference type="HOGENOM" id="CLU_606777_0_0_14"/>
<reference evidence="1 2" key="1">
    <citation type="journal article" date="2014" name="Genome Biol. Evol.">
        <title>Molecular evolution of the substrate utilization strategies and putative virulence factors in mosquito-associated Spiroplasma species.</title>
        <authorList>
            <person name="Chang T.H."/>
            <person name="Lo W.S."/>
            <person name="Ku C."/>
            <person name="Chen L.L."/>
            <person name="Kuo C.H."/>
        </authorList>
    </citation>
    <scope>NUCLEOTIDE SEQUENCE [LARGE SCALE GENOMIC DNA]</scope>
    <source>
        <strain evidence="1">AES-1</strain>
    </source>
</reference>
<dbReference type="Proteomes" id="UP000019267">
    <property type="component" value="Chromosome"/>
</dbReference>
<accession>W6A7B7</accession>
<name>W6A7B7_9MOLU</name>
<dbReference type="AlphaFoldDB" id="W6A7B7"/>
<protein>
    <submittedName>
        <fullName evidence="1">Uncharacterized protein</fullName>
    </submittedName>
</protein>
<organism evidence="1 2">
    <name type="scientific">Spiroplasma culicicola AES-1</name>
    <dbReference type="NCBI Taxonomy" id="1276246"/>
    <lineage>
        <taxon>Bacteria</taxon>
        <taxon>Bacillati</taxon>
        <taxon>Mycoplasmatota</taxon>
        <taxon>Mollicutes</taxon>
        <taxon>Entomoplasmatales</taxon>
        <taxon>Spiroplasmataceae</taxon>
        <taxon>Spiroplasma</taxon>
    </lineage>
</organism>
<evidence type="ECO:0000313" key="2">
    <source>
        <dbReference type="Proteomes" id="UP000019267"/>
    </source>
</evidence>
<dbReference type="KEGG" id="scq:SCULI_v1c03840"/>